<dbReference type="PROSITE" id="PS00028">
    <property type="entry name" value="ZINC_FINGER_C2H2_1"/>
    <property type="match status" value="1"/>
</dbReference>
<feature type="compositionally biased region" description="Low complexity" evidence="1">
    <location>
        <begin position="573"/>
        <end position="602"/>
    </location>
</feature>
<sequence>MAKAEEERITEELRKVEEEKAKEEQNRKEEEERLRQPKPTAKKAQKKQSNSAEAASVVPEPSAGTPEALESEIRAMMAKMRELNSKDPALLARIWEEERRAKAPKSPTVPNSSAQAVVPQPAQAVKASTANSKKKTVPKEPVNANAAKPATPIPAQVGPAQAQTQAQAQAGPNRSVGSTIWPAEKKAYLANAAATYLNERNPDRRLESSHILDLLNTNPSYIELCEQLEQMGITLDRAAFAKNLLQAAPDINSASRRSAPQPTPVAVQRAHVPAAVLKKEVAASVAGSPQHTPAPASSANGGSYPSTYPPFTDANPSIATAVPVAEMVPIKAELKAPANKEEAARKRNLSELVDLTLLSEEEDMGLPVKKQNTNTMSSFGTPHPYDQDIMVVDKEPMINNFPIANMPSQPPRAPVPSTAQPSMNELRHRVYVGQLDKKKALRRNSYNPATIARDVLLACGRHPSQRQLNQHLDILRTTLPQVSFDSDLSTLNWDLIDPGNPPPGYFKDSIQGLTEDADDEEDSDEEDKQARLRASSNAIGGQGGAEARAQALPEPSNPFKQKRVGRPPRHSFPNSTSPTTPKRPTSSAGMSVSAPRPSSPAAGVGYSAFRSATEYGPDGQPLPKKRGRPVGWRKAIHGSSTAQARPSPNGHTGPVTQHQPSQPSSVRNVRFNGDEPIPINSRSSSVAARPQYQLYQCKWQECKADLHNLETLKKHVFKVHRKATHHNTLECLWEKCGKDAIHLPRTNMTIGEHIPHSFDLESDWRNHIQQNHIRPLSWELGDGPASGLSGNEDN</sequence>
<organism evidence="3 4">
    <name type="scientific">Neocucurbitaria cava</name>
    <dbReference type="NCBI Taxonomy" id="798079"/>
    <lineage>
        <taxon>Eukaryota</taxon>
        <taxon>Fungi</taxon>
        <taxon>Dikarya</taxon>
        <taxon>Ascomycota</taxon>
        <taxon>Pezizomycotina</taxon>
        <taxon>Dothideomycetes</taxon>
        <taxon>Pleosporomycetidae</taxon>
        <taxon>Pleosporales</taxon>
        <taxon>Pleosporineae</taxon>
        <taxon>Cucurbitariaceae</taxon>
        <taxon>Neocucurbitaria</taxon>
    </lineage>
</organism>
<gene>
    <name evidence="3" type="ORF">N0V83_007048</name>
</gene>
<reference evidence="3" key="1">
    <citation type="submission" date="2022-10" db="EMBL/GenBank/DDBJ databases">
        <title>Tapping the CABI collections for fungal endophytes: first genome assemblies for Collariella, Neodidymelliopsis, Ascochyta clinopodiicola, Didymella pomorum, Didymosphaeria variabile, Neocosmospora piperis and Neocucurbitaria cava.</title>
        <authorList>
            <person name="Hill R."/>
        </authorList>
    </citation>
    <scope>NUCLEOTIDE SEQUENCE</scope>
    <source>
        <strain evidence="3">IMI 356814</strain>
    </source>
</reference>
<dbReference type="AlphaFoldDB" id="A0A9W8Y5K5"/>
<feature type="region of interest" description="Disordered" evidence="1">
    <location>
        <begin position="637"/>
        <end position="684"/>
    </location>
</feature>
<comment type="caution">
    <text evidence="3">The sequence shown here is derived from an EMBL/GenBank/DDBJ whole genome shotgun (WGS) entry which is preliminary data.</text>
</comment>
<feature type="compositionally biased region" description="Polar residues" evidence="1">
    <location>
        <begin position="638"/>
        <end position="667"/>
    </location>
</feature>
<feature type="compositionally biased region" description="Polar residues" evidence="1">
    <location>
        <begin position="287"/>
        <end position="302"/>
    </location>
</feature>
<dbReference type="Proteomes" id="UP001140560">
    <property type="component" value="Unassembled WGS sequence"/>
</dbReference>
<feature type="region of interest" description="Disordered" evidence="1">
    <location>
        <begin position="515"/>
        <end position="604"/>
    </location>
</feature>
<protein>
    <recommendedName>
        <fullName evidence="2">C2H2-type domain-containing protein</fullName>
    </recommendedName>
</protein>
<feature type="region of interest" description="Disordered" evidence="1">
    <location>
        <begin position="100"/>
        <end position="178"/>
    </location>
</feature>
<dbReference type="EMBL" id="JAPEUY010000012">
    <property type="protein sequence ID" value="KAJ4367465.1"/>
    <property type="molecule type" value="Genomic_DNA"/>
</dbReference>
<accession>A0A9W8Y5K5</accession>
<feature type="compositionally biased region" description="Low complexity" evidence="1">
    <location>
        <begin position="154"/>
        <end position="172"/>
    </location>
</feature>
<feature type="compositionally biased region" description="Basic residues" evidence="1">
    <location>
        <begin position="560"/>
        <end position="569"/>
    </location>
</feature>
<dbReference type="InterPro" id="IPR013087">
    <property type="entry name" value="Znf_C2H2_type"/>
</dbReference>
<evidence type="ECO:0000259" key="2">
    <source>
        <dbReference type="PROSITE" id="PS00028"/>
    </source>
</evidence>
<feature type="region of interest" description="Disordered" evidence="1">
    <location>
        <begin position="1"/>
        <end position="71"/>
    </location>
</feature>
<feature type="compositionally biased region" description="Basic and acidic residues" evidence="1">
    <location>
        <begin position="1"/>
        <end position="35"/>
    </location>
</feature>
<evidence type="ECO:0000313" key="3">
    <source>
        <dbReference type="EMBL" id="KAJ4367465.1"/>
    </source>
</evidence>
<evidence type="ECO:0000256" key="1">
    <source>
        <dbReference type="SAM" id="MobiDB-lite"/>
    </source>
</evidence>
<feature type="compositionally biased region" description="Low complexity" evidence="1">
    <location>
        <begin position="112"/>
        <end position="128"/>
    </location>
</feature>
<proteinExistence type="predicted"/>
<name>A0A9W8Y5K5_9PLEO</name>
<keyword evidence="4" id="KW-1185">Reference proteome</keyword>
<feature type="compositionally biased region" description="Low complexity" evidence="1">
    <location>
        <begin position="47"/>
        <end position="56"/>
    </location>
</feature>
<dbReference type="OrthoDB" id="5424797at2759"/>
<feature type="compositionally biased region" description="Acidic residues" evidence="1">
    <location>
        <begin position="515"/>
        <end position="527"/>
    </location>
</feature>
<feature type="region of interest" description="Disordered" evidence="1">
    <location>
        <begin position="283"/>
        <end position="302"/>
    </location>
</feature>
<evidence type="ECO:0000313" key="4">
    <source>
        <dbReference type="Proteomes" id="UP001140560"/>
    </source>
</evidence>
<feature type="domain" description="C2H2-type" evidence="2">
    <location>
        <begin position="697"/>
        <end position="720"/>
    </location>
</feature>